<dbReference type="AlphaFoldDB" id="A0A511HH23"/>
<keyword evidence="3" id="KW-1185">Reference proteome</keyword>
<dbReference type="EMBL" id="BJVY01000027">
    <property type="protein sequence ID" value="GEL72775.1"/>
    <property type="molecule type" value="Genomic_DNA"/>
</dbReference>
<gene>
    <name evidence="1" type="ORF">MVI01_45590</name>
    <name evidence="2" type="ORF">SAMN04488504_103526</name>
</gene>
<organism evidence="1 4">
    <name type="scientific">Myxococcus virescens</name>
    <dbReference type="NCBI Taxonomy" id="83456"/>
    <lineage>
        <taxon>Bacteria</taxon>
        <taxon>Pseudomonadati</taxon>
        <taxon>Myxococcota</taxon>
        <taxon>Myxococcia</taxon>
        <taxon>Myxococcales</taxon>
        <taxon>Cystobacterineae</taxon>
        <taxon>Myxococcaceae</taxon>
        <taxon>Myxococcus</taxon>
    </lineage>
</organism>
<name>A0A511HH23_9BACT</name>
<dbReference type="Proteomes" id="UP000198717">
    <property type="component" value="Unassembled WGS sequence"/>
</dbReference>
<accession>A0A511HH23</accession>
<evidence type="ECO:0000313" key="2">
    <source>
        <dbReference type="EMBL" id="SDD98383.1"/>
    </source>
</evidence>
<proteinExistence type="predicted"/>
<reference evidence="2 3" key="1">
    <citation type="submission" date="2016-10" db="EMBL/GenBank/DDBJ databases">
        <authorList>
            <person name="Varghese N."/>
            <person name="Submissions S."/>
        </authorList>
    </citation>
    <scope>NUCLEOTIDE SEQUENCE [LARGE SCALE GENOMIC DNA]</scope>
    <source>
        <strain evidence="2 3">DSM 2260</strain>
    </source>
</reference>
<dbReference type="Proteomes" id="UP000321224">
    <property type="component" value="Unassembled WGS sequence"/>
</dbReference>
<evidence type="ECO:0000313" key="3">
    <source>
        <dbReference type="Proteomes" id="UP000198717"/>
    </source>
</evidence>
<dbReference type="EMBL" id="FNAJ01000003">
    <property type="protein sequence ID" value="SDD98383.1"/>
    <property type="molecule type" value="Genomic_DNA"/>
</dbReference>
<evidence type="ECO:0000313" key="1">
    <source>
        <dbReference type="EMBL" id="GEL72775.1"/>
    </source>
</evidence>
<evidence type="ECO:0000313" key="4">
    <source>
        <dbReference type="Proteomes" id="UP000321224"/>
    </source>
</evidence>
<sequence length="61" mass="6551">MPQWLWGRVIAPRFAVAGALQATDRRRGAPSIAQGAGASEPCLHARRYGDDAILFSSPRSS</sequence>
<protein>
    <submittedName>
        <fullName evidence="1">Uncharacterized protein</fullName>
    </submittedName>
</protein>
<reference evidence="1 4" key="2">
    <citation type="submission" date="2019-07" db="EMBL/GenBank/DDBJ databases">
        <title>Whole genome shotgun sequence of Myxococcus virescens NBRC 100334.</title>
        <authorList>
            <person name="Hosoyama A."/>
            <person name="Uohara A."/>
            <person name="Ohji S."/>
            <person name="Ichikawa N."/>
        </authorList>
    </citation>
    <scope>NUCLEOTIDE SEQUENCE [LARGE SCALE GENOMIC DNA]</scope>
    <source>
        <strain evidence="1 4">NBRC 100334</strain>
    </source>
</reference>
<comment type="caution">
    <text evidence="1">The sequence shown here is derived from an EMBL/GenBank/DDBJ whole genome shotgun (WGS) entry which is preliminary data.</text>
</comment>